<gene>
    <name evidence="14" type="ORF">DYY88_22930</name>
</gene>
<dbReference type="Gene3D" id="1.10.287.70">
    <property type="match status" value="1"/>
</dbReference>
<dbReference type="GO" id="GO:0034702">
    <property type="term" value="C:monoatomic ion channel complex"/>
    <property type="evidence" value="ECO:0007669"/>
    <property type="project" value="UniProtKB-KW"/>
</dbReference>
<dbReference type="AlphaFoldDB" id="A0A4Q7E0L8"/>
<keyword evidence="15" id="KW-1185">Reference proteome</keyword>
<keyword evidence="7 11" id="KW-1133">Transmembrane helix</keyword>
<keyword evidence="10 14" id="KW-0407">Ion channel</keyword>
<evidence type="ECO:0000256" key="7">
    <source>
        <dbReference type="ARBA" id="ARBA00022989"/>
    </source>
</evidence>
<evidence type="ECO:0000256" key="2">
    <source>
        <dbReference type="ARBA" id="ARBA00022448"/>
    </source>
</evidence>
<feature type="transmembrane region" description="Helical" evidence="11">
    <location>
        <begin position="43"/>
        <end position="69"/>
    </location>
</feature>
<dbReference type="GO" id="GO:1990573">
    <property type="term" value="P:potassium ion import across plasma membrane"/>
    <property type="evidence" value="ECO:0007669"/>
    <property type="project" value="TreeGrafter"/>
</dbReference>
<dbReference type="PANTHER" id="PTHR11767">
    <property type="entry name" value="INWARD RECTIFIER POTASSIUM CHANNEL"/>
    <property type="match status" value="1"/>
</dbReference>
<feature type="domain" description="Potassium channel" evidence="12">
    <location>
        <begin position="59"/>
        <end position="133"/>
    </location>
</feature>
<evidence type="ECO:0000256" key="6">
    <source>
        <dbReference type="ARBA" id="ARBA00022958"/>
    </source>
</evidence>
<dbReference type="GO" id="GO:0034765">
    <property type="term" value="P:regulation of monoatomic ion transmembrane transport"/>
    <property type="evidence" value="ECO:0007669"/>
    <property type="project" value="TreeGrafter"/>
</dbReference>
<dbReference type="InterPro" id="IPR014756">
    <property type="entry name" value="Ig_E-set"/>
</dbReference>
<dbReference type="InterPro" id="IPR013099">
    <property type="entry name" value="K_chnl_dom"/>
</dbReference>
<evidence type="ECO:0000256" key="11">
    <source>
        <dbReference type="SAM" id="Phobius"/>
    </source>
</evidence>
<dbReference type="RefSeq" id="WP_044151393.1">
    <property type="nucleotide sequence ID" value="NZ_QVFV01000011.1"/>
</dbReference>
<dbReference type="Gene3D" id="2.60.40.1400">
    <property type="entry name" value="G protein-activated inward rectifier potassium channel 1"/>
    <property type="match status" value="1"/>
</dbReference>
<dbReference type="GO" id="GO:0005886">
    <property type="term" value="C:plasma membrane"/>
    <property type="evidence" value="ECO:0007669"/>
    <property type="project" value="TreeGrafter"/>
</dbReference>
<accession>A0A4Q7E0L8</accession>
<keyword evidence="3" id="KW-0633">Potassium transport</keyword>
<evidence type="ECO:0000313" key="15">
    <source>
        <dbReference type="Proteomes" id="UP000292459"/>
    </source>
</evidence>
<name>A0A4Q7E0L8_9CYAN</name>
<proteinExistence type="predicted"/>
<evidence type="ECO:0000313" key="14">
    <source>
        <dbReference type="EMBL" id="RZM74894.1"/>
    </source>
</evidence>
<feature type="transmembrane region" description="Helical" evidence="11">
    <location>
        <begin position="81"/>
        <end position="101"/>
    </location>
</feature>
<dbReference type="InterPro" id="IPR016449">
    <property type="entry name" value="K_chnl_inward-rec_Kir"/>
</dbReference>
<evidence type="ECO:0000256" key="1">
    <source>
        <dbReference type="ARBA" id="ARBA00004141"/>
    </source>
</evidence>
<evidence type="ECO:0000259" key="12">
    <source>
        <dbReference type="Pfam" id="PF07885"/>
    </source>
</evidence>
<comment type="subcellular location">
    <subcellularLocation>
        <location evidence="1">Membrane</location>
        <topology evidence="1">Multi-pass membrane protein</topology>
    </subcellularLocation>
</comment>
<dbReference type="GO" id="GO:0005242">
    <property type="term" value="F:inward rectifier potassium channel activity"/>
    <property type="evidence" value="ECO:0007669"/>
    <property type="project" value="InterPro"/>
</dbReference>
<organism evidence="14 15">
    <name type="scientific">Leptolyngbya iicbica LK</name>
    <dbReference type="NCBI Taxonomy" id="2294035"/>
    <lineage>
        <taxon>Bacteria</taxon>
        <taxon>Bacillati</taxon>
        <taxon>Cyanobacteriota</taxon>
        <taxon>Cyanophyceae</taxon>
        <taxon>Leptolyngbyales</taxon>
        <taxon>Leptolyngbyaceae</taxon>
        <taxon>Leptolyngbya group</taxon>
        <taxon>Leptolyngbya</taxon>
        <taxon>Leptolyngbya iicbica</taxon>
    </lineage>
</organism>
<dbReference type="PRINTS" id="PR01320">
    <property type="entry name" value="KIRCHANNEL"/>
</dbReference>
<keyword evidence="8" id="KW-0406">Ion transport</keyword>
<dbReference type="PANTHER" id="PTHR11767:SF102">
    <property type="entry name" value="INWARDLY RECTIFYING POTASSIUM CHANNEL 1, ISOFORM F"/>
    <property type="match status" value="1"/>
</dbReference>
<evidence type="ECO:0000256" key="3">
    <source>
        <dbReference type="ARBA" id="ARBA00022538"/>
    </source>
</evidence>
<dbReference type="OrthoDB" id="9799090at2"/>
<dbReference type="InterPro" id="IPR041647">
    <property type="entry name" value="IRK_C"/>
</dbReference>
<dbReference type="EMBL" id="QVFV01000011">
    <property type="protein sequence ID" value="RZM74894.1"/>
    <property type="molecule type" value="Genomic_DNA"/>
</dbReference>
<protein>
    <submittedName>
        <fullName evidence="14">ATP-sensitive inward rectifier potassium channel 10</fullName>
    </submittedName>
</protein>
<keyword evidence="5" id="KW-0851">Voltage-gated channel</keyword>
<evidence type="ECO:0000256" key="9">
    <source>
        <dbReference type="ARBA" id="ARBA00023136"/>
    </source>
</evidence>
<dbReference type="SUPFAM" id="SSF81296">
    <property type="entry name" value="E set domains"/>
    <property type="match status" value="1"/>
</dbReference>
<reference evidence="14 15" key="1">
    <citation type="submission" date="2018-11" db="EMBL/GenBank/DDBJ databases">
        <title>Whole genome sequencing of an environmental sample.</title>
        <authorList>
            <person name="Sarangi A.N."/>
            <person name="Singh D."/>
            <person name="Tripathy S."/>
        </authorList>
    </citation>
    <scope>NUCLEOTIDE SEQUENCE [LARGE SCALE GENOMIC DNA]</scope>
    <source>
        <strain evidence="14 15">Lakshadweep</strain>
    </source>
</reference>
<feature type="transmembrane region" description="Helical" evidence="11">
    <location>
        <begin position="107"/>
        <end position="132"/>
    </location>
</feature>
<dbReference type="Proteomes" id="UP000292459">
    <property type="component" value="Unassembled WGS sequence"/>
</dbReference>
<keyword evidence="4 11" id="KW-0812">Transmembrane</keyword>
<evidence type="ECO:0000256" key="5">
    <source>
        <dbReference type="ARBA" id="ARBA00022882"/>
    </source>
</evidence>
<evidence type="ECO:0000259" key="13">
    <source>
        <dbReference type="Pfam" id="PF17655"/>
    </source>
</evidence>
<comment type="caution">
    <text evidence="14">The sequence shown here is derived from an EMBL/GenBank/DDBJ whole genome shotgun (WGS) entry which is preliminary data.</text>
</comment>
<evidence type="ECO:0000256" key="10">
    <source>
        <dbReference type="ARBA" id="ARBA00023303"/>
    </source>
</evidence>
<dbReference type="Pfam" id="PF07885">
    <property type="entry name" value="Ion_trans_2"/>
    <property type="match status" value="1"/>
</dbReference>
<dbReference type="Pfam" id="PF17655">
    <property type="entry name" value="IRK_C"/>
    <property type="match status" value="1"/>
</dbReference>
<evidence type="ECO:0000256" key="4">
    <source>
        <dbReference type="ARBA" id="ARBA00022692"/>
    </source>
</evidence>
<evidence type="ECO:0000256" key="8">
    <source>
        <dbReference type="ARBA" id="ARBA00023065"/>
    </source>
</evidence>
<keyword evidence="9 11" id="KW-0472">Membrane</keyword>
<feature type="domain" description="Inward rectifier potassium channel C-terminal" evidence="13">
    <location>
        <begin position="141"/>
        <end position="297"/>
    </location>
</feature>
<keyword evidence="2" id="KW-0813">Transport</keyword>
<dbReference type="SUPFAM" id="SSF81324">
    <property type="entry name" value="Voltage-gated potassium channels"/>
    <property type="match status" value="1"/>
</dbReference>
<dbReference type="InterPro" id="IPR013518">
    <property type="entry name" value="K_chnl_inward-rec_Kir_cyto"/>
</dbReference>
<sequence>MDNPYSRPTPQRIVKRDGEFPDIIRLGDPHSPWRDLYHLLQTISWPGFVAVLLMAYLLVNAAFAVAYLLGGDAIANADPNSFLDAFFFSVQTMASIGYGAMYPQTDYANFLVVAESFIGLLFIAMATGMIFARFSVPTARILFSHYALIAPFNGAPCLMFRTANKRRNRILEAQLWVTLVRDEFTKEGDLFRRFYDLELIRSHTPLFALTWTALHPINEKSPLYGATPESLRRDHAEIIVIITGIDENLSQTIHARHSFVADEVLWNFRFKDVLGWTRDGRRAINFNNFDKVYRVDPVNGYALTQEPFEDIAPSKSAPARRGKSSE</sequence>
<keyword evidence="6" id="KW-0630">Potassium</keyword>